<dbReference type="AlphaFoldDB" id="K9TNL6"/>
<dbReference type="SUPFAM" id="SSF52091">
    <property type="entry name" value="SpoIIaa-like"/>
    <property type="match status" value="1"/>
</dbReference>
<evidence type="ECO:0000259" key="1">
    <source>
        <dbReference type="PROSITE" id="PS50801"/>
    </source>
</evidence>
<sequence>MNFQEIKGEDYSVQYIPESVTVKLQGELSLTGSADYAPIAQLLSEIAELNPPTITLDLKKLEFLNSSGISMLSKFAISVRKKNQIKLAVVGSDEIAWQRKSLQNLLKLCPNLQLTLE</sequence>
<protein>
    <recommendedName>
        <fullName evidence="1">STAS domain-containing protein</fullName>
    </recommendedName>
</protein>
<dbReference type="Pfam" id="PF01740">
    <property type="entry name" value="STAS"/>
    <property type="match status" value="1"/>
</dbReference>
<dbReference type="RefSeq" id="WP_015151053.1">
    <property type="nucleotide sequence ID" value="NC_019693.1"/>
</dbReference>
<dbReference type="PROSITE" id="PS50801">
    <property type="entry name" value="STAS"/>
    <property type="match status" value="1"/>
</dbReference>
<accession>K9TNL6</accession>
<dbReference type="Gene3D" id="3.30.750.24">
    <property type="entry name" value="STAS domain"/>
    <property type="match status" value="1"/>
</dbReference>
<dbReference type="HOGENOM" id="CLU_136789_0_0_3"/>
<evidence type="ECO:0000313" key="3">
    <source>
        <dbReference type="Proteomes" id="UP000010367"/>
    </source>
</evidence>
<proteinExistence type="predicted"/>
<evidence type="ECO:0000313" key="2">
    <source>
        <dbReference type="EMBL" id="AFY84437.1"/>
    </source>
</evidence>
<dbReference type="STRING" id="56110.Oscil6304_4933"/>
<dbReference type="InParanoid" id="K9TNL6"/>
<dbReference type="InterPro" id="IPR002645">
    <property type="entry name" value="STAS_dom"/>
</dbReference>
<reference evidence="2 3" key="1">
    <citation type="submission" date="2012-06" db="EMBL/GenBank/DDBJ databases">
        <title>Finished chromosome of genome of Oscillatoria acuminata PCC 6304.</title>
        <authorList>
            <consortium name="US DOE Joint Genome Institute"/>
            <person name="Gugger M."/>
            <person name="Coursin T."/>
            <person name="Rippka R."/>
            <person name="Tandeau De Marsac N."/>
            <person name="Huntemann M."/>
            <person name="Wei C.-L."/>
            <person name="Han J."/>
            <person name="Detter J.C."/>
            <person name="Han C."/>
            <person name="Tapia R."/>
            <person name="Davenport K."/>
            <person name="Daligault H."/>
            <person name="Erkkila T."/>
            <person name="Gu W."/>
            <person name="Munk A.C.C."/>
            <person name="Teshima H."/>
            <person name="Xu Y."/>
            <person name="Chain P."/>
            <person name="Chen A."/>
            <person name="Krypides N."/>
            <person name="Mavromatis K."/>
            <person name="Markowitz V."/>
            <person name="Szeto E."/>
            <person name="Ivanova N."/>
            <person name="Mikhailova N."/>
            <person name="Ovchinnikova G."/>
            <person name="Pagani I."/>
            <person name="Pati A."/>
            <person name="Goodwin L."/>
            <person name="Peters L."/>
            <person name="Pitluck S."/>
            <person name="Woyke T."/>
            <person name="Kerfeld C."/>
        </authorList>
    </citation>
    <scope>NUCLEOTIDE SEQUENCE [LARGE SCALE GENOMIC DNA]</scope>
    <source>
        <strain evidence="2 3">PCC 6304</strain>
    </source>
</reference>
<dbReference type="Proteomes" id="UP000010367">
    <property type="component" value="Chromosome"/>
</dbReference>
<dbReference type="KEGG" id="oac:Oscil6304_4933"/>
<dbReference type="InterPro" id="IPR036513">
    <property type="entry name" value="STAS_dom_sf"/>
</dbReference>
<gene>
    <name evidence="2" type="ORF">Oscil6304_4933</name>
</gene>
<feature type="domain" description="STAS" evidence="1">
    <location>
        <begin position="28"/>
        <end position="117"/>
    </location>
</feature>
<dbReference type="NCBIfam" id="NF047705">
    <property type="entry name" value="slr1659_superfam"/>
    <property type="match status" value="1"/>
</dbReference>
<dbReference type="eggNOG" id="COG5439">
    <property type="taxonomic scope" value="Bacteria"/>
</dbReference>
<organism evidence="2 3">
    <name type="scientific">Oscillatoria acuminata PCC 6304</name>
    <dbReference type="NCBI Taxonomy" id="56110"/>
    <lineage>
        <taxon>Bacteria</taxon>
        <taxon>Bacillati</taxon>
        <taxon>Cyanobacteriota</taxon>
        <taxon>Cyanophyceae</taxon>
        <taxon>Oscillatoriophycideae</taxon>
        <taxon>Oscillatoriales</taxon>
        <taxon>Oscillatoriaceae</taxon>
        <taxon>Oscillatoria</taxon>
    </lineage>
</organism>
<dbReference type="PATRIC" id="fig|56110.3.peg.6018"/>
<keyword evidence="3" id="KW-1185">Reference proteome</keyword>
<dbReference type="EMBL" id="CP003607">
    <property type="protein sequence ID" value="AFY84437.1"/>
    <property type="molecule type" value="Genomic_DNA"/>
</dbReference>
<dbReference type="OrthoDB" id="9805711at2"/>
<name>K9TNL6_9CYAN</name>
<dbReference type="CDD" id="cd07043">
    <property type="entry name" value="STAS_anti-anti-sigma_factors"/>
    <property type="match status" value="1"/>
</dbReference>